<dbReference type="SUPFAM" id="SSF56954">
    <property type="entry name" value="Outer membrane efflux proteins (OEP)"/>
    <property type="match status" value="1"/>
</dbReference>
<keyword evidence="2" id="KW-0449">Lipoprotein</keyword>
<protein>
    <submittedName>
        <fullName evidence="3">Efflux transporter outer membrane subunit</fullName>
    </submittedName>
</protein>
<evidence type="ECO:0000256" key="1">
    <source>
        <dbReference type="ARBA" id="ARBA00007613"/>
    </source>
</evidence>
<dbReference type="InterPro" id="IPR010131">
    <property type="entry name" value="MdtP/NodT-like"/>
</dbReference>
<dbReference type="InterPro" id="IPR003423">
    <property type="entry name" value="OMP_efflux"/>
</dbReference>
<keyword evidence="2" id="KW-0472">Membrane</keyword>
<gene>
    <name evidence="3" type="ORF">L2A60_01575</name>
</gene>
<dbReference type="RefSeq" id="WP_235702614.1">
    <property type="nucleotide sequence ID" value="NZ_JAKGBZ010000002.1"/>
</dbReference>
<comment type="subcellular location">
    <subcellularLocation>
        <location evidence="2">Cell membrane</location>
        <topology evidence="2">Lipid-anchor</topology>
    </subcellularLocation>
</comment>
<keyword evidence="2" id="KW-0564">Palmitate</keyword>
<keyword evidence="4" id="KW-1185">Reference proteome</keyword>
<dbReference type="EMBL" id="JAKGBZ010000002">
    <property type="protein sequence ID" value="MCF3945373.1"/>
    <property type="molecule type" value="Genomic_DNA"/>
</dbReference>
<evidence type="ECO:0000313" key="4">
    <source>
        <dbReference type="Proteomes" id="UP001521209"/>
    </source>
</evidence>
<dbReference type="PANTHER" id="PTHR30203">
    <property type="entry name" value="OUTER MEMBRANE CATION EFFLUX PROTEIN"/>
    <property type="match status" value="1"/>
</dbReference>
<comment type="caution">
    <text evidence="3">The sequence shown here is derived from an EMBL/GenBank/DDBJ whole genome shotgun (WGS) entry which is preliminary data.</text>
</comment>
<dbReference type="NCBIfam" id="TIGR01845">
    <property type="entry name" value="outer_NodT"/>
    <property type="match status" value="1"/>
</dbReference>
<name>A0ABS9DRK7_9PROT</name>
<comment type="similarity">
    <text evidence="1 2">Belongs to the outer membrane factor (OMF) (TC 1.B.17) family.</text>
</comment>
<evidence type="ECO:0000256" key="2">
    <source>
        <dbReference type="RuleBase" id="RU362097"/>
    </source>
</evidence>
<dbReference type="Pfam" id="PF02321">
    <property type="entry name" value="OEP"/>
    <property type="match status" value="2"/>
</dbReference>
<dbReference type="Gene3D" id="2.20.200.10">
    <property type="entry name" value="Outer membrane efflux proteins (OEP)"/>
    <property type="match status" value="1"/>
</dbReference>
<keyword evidence="2" id="KW-0812">Transmembrane</keyword>
<reference evidence="3 4" key="1">
    <citation type="submission" date="2022-01" db="EMBL/GenBank/DDBJ databases">
        <authorList>
            <person name="Won M."/>
            <person name="Kim S.-J."/>
            <person name="Kwon S.-W."/>
        </authorList>
    </citation>
    <scope>NUCLEOTIDE SEQUENCE [LARGE SCALE GENOMIC DNA]</scope>
    <source>
        <strain evidence="3 4">KCTC 23505</strain>
    </source>
</reference>
<evidence type="ECO:0000313" key="3">
    <source>
        <dbReference type="EMBL" id="MCF3945373.1"/>
    </source>
</evidence>
<keyword evidence="2" id="KW-1134">Transmembrane beta strand</keyword>
<dbReference type="Proteomes" id="UP001521209">
    <property type="component" value="Unassembled WGS sequence"/>
</dbReference>
<dbReference type="Gene3D" id="1.20.1600.10">
    <property type="entry name" value="Outer membrane efflux proteins (OEP)"/>
    <property type="match status" value="1"/>
</dbReference>
<dbReference type="PROSITE" id="PS51257">
    <property type="entry name" value="PROKAR_LIPOPROTEIN"/>
    <property type="match status" value="1"/>
</dbReference>
<proteinExistence type="inferred from homology"/>
<sequence length="492" mass="51872">MRSAGKDDYPVTRIRLAASLVSTLTLAGCVVGPSFHAPKLAVPTGFVSPAAAPPAWPKPGWWRYFGSPELDRLVAAAKTHNFSVREAIDQLEAANAQIEISGAPLLPSITATGSGNFQQAGASAAGASSASNFSSFGGVGTRKNIDSRHFTAAFQASYQLDFWGKNYDALRAAQANAAAAQFNAATVALTEEAAVATTYFQTLAYQDELGIAKRNLAAAQGLLDQLRAEFRAGVVDAPSVAQQAALVASERANIPNITSEMRQQAIGLGILTGRAPEFLRIHGGTLSAIHVPRIRPGLPAQLLTRRPDIAEAEATLIGANANVRGAIASFFPSISLTGSAGWQSTALNTLFAPGSMLLSAATSLSQPIFEGGALEGTLNVDRATYREDVAKYEQAVVQAFTDVETAMTALHFATRQERLQRIAVERARAALDGAKAQLQAGVVDISTVLNAEQTLLSDENTLEQARLTRLDAAVNLYKAMGGGWILPKDEVQ</sequence>
<organism evidence="3 4">
    <name type="scientific">Acidiphilium iwatense</name>
    <dbReference type="NCBI Taxonomy" id="768198"/>
    <lineage>
        <taxon>Bacteria</taxon>
        <taxon>Pseudomonadati</taxon>
        <taxon>Pseudomonadota</taxon>
        <taxon>Alphaproteobacteria</taxon>
        <taxon>Acetobacterales</taxon>
        <taxon>Acidocellaceae</taxon>
        <taxon>Acidiphilium</taxon>
    </lineage>
</organism>
<accession>A0ABS9DRK7</accession>
<dbReference type="PANTHER" id="PTHR30203:SF33">
    <property type="entry name" value="BLR4455 PROTEIN"/>
    <property type="match status" value="1"/>
</dbReference>